<dbReference type="PANTHER" id="PTHR35317:SF28">
    <property type="entry name" value="ZINC FINGER, CCHC-TYPE, RIBONUCLEASE H-LIKE DOMAIN, GAG-PRE-INTEGRASE DOMAIN PROTEIN-RELATED"/>
    <property type="match status" value="1"/>
</dbReference>
<dbReference type="RefSeq" id="XP_022954462.1">
    <property type="nucleotide sequence ID" value="XM_023098694.1"/>
</dbReference>
<proteinExistence type="predicted"/>
<feature type="coiled-coil region" evidence="1">
    <location>
        <begin position="317"/>
        <end position="372"/>
    </location>
</feature>
<protein>
    <submittedName>
        <fullName evidence="5">Uncharacterized protein LOC111456728</fullName>
    </submittedName>
</protein>
<dbReference type="AlphaFoldDB" id="A0A6J1GR21"/>
<dbReference type="GeneID" id="111456728"/>
<feature type="compositionally biased region" description="Basic residues" evidence="2">
    <location>
        <begin position="440"/>
        <end position="450"/>
    </location>
</feature>
<keyword evidence="1" id="KW-0175">Coiled coil</keyword>
<dbReference type="PANTHER" id="PTHR35317">
    <property type="entry name" value="OS04G0629600 PROTEIN"/>
    <property type="match status" value="1"/>
</dbReference>
<feature type="compositionally biased region" description="Basic and acidic residues" evidence="2">
    <location>
        <begin position="424"/>
        <end position="439"/>
    </location>
</feature>
<dbReference type="Pfam" id="PF13961">
    <property type="entry name" value="DUF4219"/>
    <property type="match status" value="1"/>
</dbReference>
<evidence type="ECO:0000259" key="3">
    <source>
        <dbReference type="Pfam" id="PF13961"/>
    </source>
</evidence>
<reference evidence="5" key="1">
    <citation type="submission" date="2025-08" db="UniProtKB">
        <authorList>
            <consortium name="RefSeq"/>
        </authorList>
    </citation>
    <scope>IDENTIFICATION</scope>
    <source>
        <tissue evidence="5">Young leaves</tissue>
    </source>
</reference>
<evidence type="ECO:0000313" key="5">
    <source>
        <dbReference type="RefSeq" id="XP_022954462.1"/>
    </source>
</evidence>
<evidence type="ECO:0000256" key="2">
    <source>
        <dbReference type="SAM" id="MobiDB-lite"/>
    </source>
</evidence>
<feature type="coiled-coil region" evidence="1">
    <location>
        <begin position="135"/>
        <end position="162"/>
    </location>
</feature>
<evidence type="ECO:0000313" key="4">
    <source>
        <dbReference type="Proteomes" id="UP000504609"/>
    </source>
</evidence>
<dbReference type="KEGG" id="cmos:111456728"/>
<keyword evidence="4" id="KW-1185">Reference proteome</keyword>
<feature type="domain" description="DUF4219" evidence="3">
    <location>
        <begin position="13"/>
        <end position="39"/>
    </location>
</feature>
<dbReference type="InterPro" id="IPR025314">
    <property type="entry name" value="DUF4219"/>
</dbReference>
<feature type="region of interest" description="Disordered" evidence="2">
    <location>
        <begin position="394"/>
        <end position="450"/>
    </location>
</feature>
<dbReference type="Pfam" id="PF14223">
    <property type="entry name" value="Retrotran_gag_2"/>
    <property type="match status" value="1"/>
</dbReference>
<sequence length="450" mass="51038">MANMMGQMPLPRLTKTNYENWSIQMKALLGSQDAWEVVEEGFDEPKDTTGYTAAQNKTQKELRSKDKAALYMLFRVVDELSFEKIAKIVTNQLNRNGEMLPETRVVEKILRSLTDNFENVICVIEESKNMTKFIVDELAGSLEAHEQRKKKKEETLDQALQTKVEIMEAAGMVEVVKATLMKKTTRRRDCRAKRIGVEEDAIKGAVKDTISTSSALNVRNMVTIMGHYARDCRAEEKVEETINLALDDATNGGILLMAQNEKPNTKGDGVAKDDGGSLEVVETVRNEEKENNEKIISDLTKKVKKGVEKEKGLFMEIEGLVDELVREKKDIEILTQQRNSLNVNLNQVQQEAVNLRHTIEILTHEKTKLEETRMLAVKVAVDLRRQLSKLNEAMMSESSVAENGRNEELESQMGCSQEDPNEVSSKKDNLILPLKEKEKKLKKPRLSSRR</sequence>
<organism evidence="4 5">
    <name type="scientific">Cucurbita moschata</name>
    <name type="common">Winter crookneck squash</name>
    <name type="synonym">Cucurbita pepo var. moschata</name>
    <dbReference type="NCBI Taxonomy" id="3662"/>
    <lineage>
        <taxon>Eukaryota</taxon>
        <taxon>Viridiplantae</taxon>
        <taxon>Streptophyta</taxon>
        <taxon>Embryophyta</taxon>
        <taxon>Tracheophyta</taxon>
        <taxon>Spermatophyta</taxon>
        <taxon>Magnoliopsida</taxon>
        <taxon>eudicotyledons</taxon>
        <taxon>Gunneridae</taxon>
        <taxon>Pentapetalae</taxon>
        <taxon>rosids</taxon>
        <taxon>fabids</taxon>
        <taxon>Cucurbitales</taxon>
        <taxon>Cucurbitaceae</taxon>
        <taxon>Cucurbiteae</taxon>
        <taxon>Cucurbita</taxon>
    </lineage>
</organism>
<name>A0A6J1GR21_CUCMO</name>
<evidence type="ECO:0000256" key="1">
    <source>
        <dbReference type="SAM" id="Coils"/>
    </source>
</evidence>
<accession>A0A6J1GR21</accession>
<gene>
    <name evidence="5" type="primary">LOC111456728</name>
</gene>
<dbReference type="Proteomes" id="UP000504609">
    <property type="component" value="Unplaced"/>
</dbReference>